<dbReference type="InterPro" id="IPR005149">
    <property type="entry name" value="Tscrpt_reg_PadR_N"/>
</dbReference>
<evidence type="ECO:0000313" key="4">
    <source>
        <dbReference type="Proteomes" id="UP000433575"/>
    </source>
</evidence>
<dbReference type="PANTHER" id="PTHR43252:SF7">
    <property type="entry name" value="TRANSCRIPTIONAL REGULATOR YQJI"/>
    <property type="match status" value="1"/>
</dbReference>
<reference evidence="4 5" key="1">
    <citation type="journal article" date="2019" name="Nat. Med.">
        <title>A library of human gut bacterial isolates paired with longitudinal multiomics data enables mechanistic microbiome research.</title>
        <authorList>
            <person name="Poyet M."/>
            <person name="Groussin M."/>
            <person name="Gibbons S.M."/>
            <person name="Avila-Pacheco J."/>
            <person name="Jiang X."/>
            <person name="Kearney S.M."/>
            <person name="Perrotta A.R."/>
            <person name="Berdy B."/>
            <person name="Zhao S."/>
            <person name="Lieberman T.D."/>
            <person name="Swanson P.K."/>
            <person name="Smith M."/>
            <person name="Roesemann S."/>
            <person name="Alexander J.E."/>
            <person name="Rich S.A."/>
            <person name="Livny J."/>
            <person name="Vlamakis H."/>
            <person name="Clish C."/>
            <person name="Bullock K."/>
            <person name="Deik A."/>
            <person name="Scott J."/>
            <person name="Pierce K.A."/>
            <person name="Xavier R.J."/>
            <person name="Alm E.J."/>
        </authorList>
    </citation>
    <scope>NUCLEOTIDE SEQUENCE [LARGE SCALE GENOMIC DNA]</scope>
    <source>
        <strain evidence="2 4">BIOML-A4</strain>
        <strain evidence="3 5">BIOML-A5</strain>
    </source>
</reference>
<dbReference type="InterPro" id="IPR036390">
    <property type="entry name" value="WH_DNA-bd_sf"/>
</dbReference>
<name>A0A6N7S631_9FIRM</name>
<dbReference type="Proteomes" id="UP000480929">
    <property type="component" value="Unassembled WGS sequence"/>
</dbReference>
<gene>
    <name evidence="3" type="ORF">GKD88_07865</name>
    <name evidence="2" type="ORF">GKE08_08460</name>
</gene>
<keyword evidence="5" id="KW-1185">Reference proteome</keyword>
<comment type="caution">
    <text evidence="2">The sequence shown here is derived from an EMBL/GenBank/DDBJ whole genome shotgun (WGS) entry which is preliminary data.</text>
</comment>
<evidence type="ECO:0000313" key="2">
    <source>
        <dbReference type="EMBL" id="MSA89357.1"/>
    </source>
</evidence>
<dbReference type="Pfam" id="PF03551">
    <property type="entry name" value="PadR"/>
    <property type="match status" value="1"/>
</dbReference>
<organism evidence="2 4">
    <name type="scientific">Holdemania massiliensis</name>
    <dbReference type="NCBI Taxonomy" id="1468449"/>
    <lineage>
        <taxon>Bacteria</taxon>
        <taxon>Bacillati</taxon>
        <taxon>Bacillota</taxon>
        <taxon>Erysipelotrichia</taxon>
        <taxon>Erysipelotrichales</taxon>
        <taxon>Erysipelotrichaceae</taxon>
        <taxon>Holdemania</taxon>
    </lineage>
</organism>
<dbReference type="AlphaFoldDB" id="A0A6N7S631"/>
<dbReference type="EMBL" id="WKPI01000011">
    <property type="protein sequence ID" value="MSC33035.1"/>
    <property type="molecule type" value="Genomic_DNA"/>
</dbReference>
<dbReference type="OrthoDB" id="9808017at2"/>
<evidence type="ECO:0000259" key="1">
    <source>
        <dbReference type="Pfam" id="PF03551"/>
    </source>
</evidence>
<feature type="domain" description="Transcription regulator PadR N-terminal" evidence="1">
    <location>
        <begin position="16"/>
        <end position="88"/>
    </location>
</feature>
<sequence length="111" mass="12599">MNYDKGLIAGSSGMLVLSLLQEKECYGYELIKLLKERSSDAFDFKEGTLYPILHKMENEGWIRSANKAVNGRTRRYYAITAKGLRQLKAQQEQWISFSSAVNQVLSFQGNG</sequence>
<protein>
    <submittedName>
        <fullName evidence="2">PadR family transcriptional regulator</fullName>
    </submittedName>
</protein>
<evidence type="ECO:0000313" key="5">
    <source>
        <dbReference type="Proteomes" id="UP000480929"/>
    </source>
</evidence>
<dbReference type="PANTHER" id="PTHR43252">
    <property type="entry name" value="TRANSCRIPTIONAL REGULATOR YQJI"/>
    <property type="match status" value="1"/>
</dbReference>
<dbReference type="InterPro" id="IPR036388">
    <property type="entry name" value="WH-like_DNA-bd_sf"/>
</dbReference>
<evidence type="ECO:0000313" key="3">
    <source>
        <dbReference type="EMBL" id="MSC33035.1"/>
    </source>
</evidence>
<dbReference type="Gene3D" id="1.10.10.10">
    <property type="entry name" value="Winged helix-like DNA-binding domain superfamily/Winged helix DNA-binding domain"/>
    <property type="match status" value="1"/>
</dbReference>
<dbReference type="Proteomes" id="UP000433575">
    <property type="component" value="Unassembled WGS sequence"/>
</dbReference>
<accession>A0A6N7S631</accession>
<dbReference type="SUPFAM" id="SSF46785">
    <property type="entry name" value="Winged helix' DNA-binding domain"/>
    <property type="match status" value="1"/>
</dbReference>
<dbReference type="EMBL" id="WKPJ01000010">
    <property type="protein sequence ID" value="MSA89357.1"/>
    <property type="molecule type" value="Genomic_DNA"/>
</dbReference>
<proteinExistence type="predicted"/>
<dbReference type="RefSeq" id="WP_154238654.1">
    <property type="nucleotide sequence ID" value="NZ_CALJPI010000030.1"/>
</dbReference>